<name>A0A1A8FZ68_9TELE</name>
<proteinExistence type="predicted"/>
<sequence length="95" mass="10936">VSERIVSSSFLKDGALAFIPLLNLPSPALQRNQTPLQRKPSYVVILKRIRVEQNEPCARVCCVRKLFYNIYDNEKFQGAIWETWDSQSQQQAPPT</sequence>
<dbReference type="AlphaFoldDB" id="A0A1A8FZ68"/>
<organism evidence="1">
    <name type="scientific">Nothobranchius korthausae</name>
    <dbReference type="NCBI Taxonomy" id="1143690"/>
    <lineage>
        <taxon>Eukaryota</taxon>
        <taxon>Metazoa</taxon>
        <taxon>Chordata</taxon>
        <taxon>Craniata</taxon>
        <taxon>Vertebrata</taxon>
        <taxon>Euteleostomi</taxon>
        <taxon>Actinopterygii</taxon>
        <taxon>Neopterygii</taxon>
        <taxon>Teleostei</taxon>
        <taxon>Neoteleostei</taxon>
        <taxon>Acanthomorphata</taxon>
        <taxon>Ovalentaria</taxon>
        <taxon>Atherinomorphae</taxon>
        <taxon>Cyprinodontiformes</taxon>
        <taxon>Nothobranchiidae</taxon>
        <taxon>Nothobranchius</taxon>
    </lineage>
</organism>
<protein>
    <submittedName>
        <fullName evidence="1">Uncharacterized protein</fullName>
    </submittedName>
</protein>
<gene>
    <name evidence="1" type="primary">Nfu_g_1_012528</name>
</gene>
<feature type="non-terminal residue" evidence="1">
    <location>
        <position position="95"/>
    </location>
</feature>
<dbReference type="EMBL" id="HAEC01003529">
    <property type="protein sequence ID" value="SBQ71606.1"/>
    <property type="molecule type" value="Transcribed_RNA"/>
</dbReference>
<reference evidence="1" key="2">
    <citation type="submission" date="2016-06" db="EMBL/GenBank/DDBJ databases">
        <title>The genome of a short-lived fish provides insights into sex chromosome evolution and the genetic control of aging.</title>
        <authorList>
            <person name="Reichwald K."/>
            <person name="Felder M."/>
            <person name="Petzold A."/>
            <person name="Koch P."/>
            <person name="Groth M."/>
            <person name="Platzer M."/>
        </authorList>
    </citation>
    <scope>NUCLEOTIDE SEQUENCE</scope>
    <source>
        <tissue evidence="1">Brain</tissue>
    </source>
</reference>
<reference evidence="1" key="1">
    <citation type="submission" date="2016-05" db="EMBL/GenBank/DDBJ databases">
        <authorList>
            <person name="Lavstsen T."/>
            <person name="Jespersen J.S."/>
        </authorList>
    </citation>
    <scope>NUCLEOTIDE SEQUENCE</scope>
    <source>
        <tissue evidence="1">Brain</tissue>
    </source>
</reference>
<evidence type="ECO:0000313" key="1">
    <source>
        <dbReference type="EMBL" id="SBQ64705.1"/>
    </source>
</evidence>
<feature type="non-terminal residue" evidence="1">
    <location>
        <position position="1"/>
    </location>
</feature>
<dbReference type="EMBL" id="HAEB01018178">
    <property type="protein sequence ID" value="SBQ64705.1"/>
    <property type="molecule type" value="Transcribed_RNA"/>
</dbReference>
<accession>A0A1A8FZ68</accession>